<gene>
    <name evidence="1" type="ORF">OVN521_LOCUS41342</name>
</gene>
<dbReference type="EMBL" id="CAJOBG010054869">
    <property type="protein sequence ID" value="CAF4511430.1"/>
    <property type="molecule type" value="Genomic_DNA"/>
</dbReference>
<sequence length="19" mass="2184">ILMNSISGRDEFYVGKLLQ</sequence>
<keyword evidence="2" id="KW-1185">Reference proteome</keyword>
<evidence type="ECO:0000313" key="2">
    <source>
        <dbReference type="Proteomes" id="UP000663866"/>
    </source>
</evidence>
<organism evidence="1 2">
    <name type="scientific">Rotaria magnacalcarata</name>
    <dbReference type="NCBI Taxonomy" id="392030"/>
    <lineage>
        <taxon>Eukaryota</taxon>
        <taxon>Metazoa</taxon>
        <taxon>Spiralia</taxon>
        <taxon>Gnathifera</taxon>
        <taxon>Rotifera</taxon>
        <taxon>Eurotatoria</taxon>
        <taxon>Bdelloidea</taxon>
        <taxon>Philodinida</taxon>
        <taxon>Philodinidae</taxon>
        <taxon>Rotaria</taxon>
    </lineage>
</organism>
<accession>A0A820W375</accession>
<proteinExistence type="predicted"/>
<dbReference type="Proteomes" id="UP000663866">
    <property type="component" value="Unassembled WGS sequence"/>
</dbReference>
<feature type="non-terminal residue" evidence="1">
    <location>
        <position position="1"/>
    </location>
</feature>
<dbReference type="AlphaFoldDB" id="A0A820W375"/>
<reference evidence="1" key="1">
    <citation type="submission" date="2021-02" db="EMBL/GenBank/DDBJ databases">
        <authorList>
            <person name="Nowell W R."/>
        </authorList>
    </citation>
    <scope>NUCLEOTIDE SEQUENCE</scope>
</reference>
<protein>
    <submittedName>
        <fullName evidence="1">Uncharacterized protein</fullName>
    </submittedName>
</protein>
<evidence type="ECO:0000313" key="1">
    <source>
        <dbReference type="EMBL" id="CAF4511430.1"/>
    </source>
</evidence>
<name>A0A820W375_9BILA</name>
<comment type="caution">
    <text evidence="1">The sequence shown here is derived from an EMBL/GenBank/DDBJ whole genome shotgun (WGS) entry which is preliminary data.</text>
</comment>